<dbReference type="PROSITE" id="PS51257">
    <property type="entry name" value="PROKAR_LIPOPROTEIN"/>
    <property type="match status" value="1"/>
</dbReference>
<name>A0A4Y6PNK8_PERCE</name>
<keyword evidence="2" id="KW-1185">Reference proteome</keyword>
<dbReference type="AlphaFoldDB" id="A0A4Y6PNK8"/>
<dbReference type="OrthoDB" id="532337at2"/>
<evidence type="ECO:0008006" key="3">
    <source>
        <dbReference type="Google" id="ProtNLM"/>
    </source>
</evidence>
<accession>A0A4Y6PNK8</accession>
<sequence length="265" mass="28549">MKHLFEDRPRQVLTILAITGLMVSCGESGSGGDGSWKAPGRSADGWKQAFHKDGVRLTCDTGYQDAIDSDAPLVQIDETTLVVGYEQVGDNQNPILIRFEEDQQVYCRRHETEPPDGRALGLTWDGDDIAYVTYTVVGGGSALEGRRGWLDAYAPGAIHGGGPKVSYLGRVNITDGSLEAGSFIIAVKSDRSVNSHRPAGAPKVRDDGRVEFIGESAHKPIDPSGQASMDCTDYPFDSRYVFEPQLDTLVCASSTNCTSSQACDL</sequence>
<protein>
    <recommendedName>
        <fullName evidence="3">Lipoprotein</fullName>
    </recommendedName>
</protein>
<dbReference type="RefSeq" id="WP_141195893.1">
    <property type="nucleotide sequence ID" value="NZ_CP041186.1"/>
</dbReference>
<organism evidence="1 2">
    <name type="scientific">Persicimonas caeni</name>
    <dbReference type="NCBI Taxonomy" id="2292766"/>
    <lineage>
        <taxon>Bacteria</taxon>
        <taxon>Deltaproteobacteria</taxon>
        <taxon>Bradymonadales</taxon>
        <taxon>Bradymonadaceae</taxon>
        <taxon>Persicimonas</taxon>
    </lineage>
</organism>
<evidence type="ECO:0000313" key="2">
    <source>
        <dbReference type="Proteomes" id="UP000315995"/>
    </source>
</evidence>
<evidence type="ECO:0000313" key="1">
    <source>
        <dbReference type="EMBL" id="QDG49395.1"/>
    </source>
</evidence>
<reference evidence="1 2" key="1">
    <citation type="submission" date="2019-06" db="EMBL/GenBank/DDBJ databases">
        <title>Persicimonas caeni gen. nov., sp. nov., a predatory bacterium isolated from solar saltern.</title>
        <authorList>
            <person name="Wang S."/>
        </authorList>
    </citation>
    <scope>NUCLEOTIDE SEQUENCE [LARGE SCALE GENOMIC DNA]</scope>
    <source>
        <strain evidence="1 2">YN101</strain>
    </source>
</reference>
<accession>A0A5B8Y3K0</accession>
<dbReference type="Proteomes" id="UP000315995">
    <property type="component" value="Chromosome"/>
</dbReference>
<dbReference type="EMBL" id="CP041186">
    <property type="protein sequence ID" value="QDG49395.1"/>
    <property type="molecule type" value="Genomic_DNA"/>
</dbReference>
<proteinExistence type="predicted"/>
<gene>
    <name evidence="1" type="ORF">FIV42_01175</name>
</gene>